<feature type="compositionally biased region" description="Polar residues" evidence="1">
    <location>
        <begin position="29"/>
        <end position="39"/>
    </location>
</feature>
<sequence length="327" mass="37497">MPRRFSEQKKMTVGELLENDDTDLEGISDASSHDGSSMKESLFESDSEEEVDMKAKKKSDEESNKMRIFLFRNSEPVNNISDQWMAKSFVDGKYVRYDLNQPSELLHRTSTSAFKSDPPLTVIGSRMCEVIGEAFISRDIEFDAVYCSPSLRCIQTAHKLISMQKKRVPLRIEPMLYSFCEIHRLGIPQFMSESELATNEIAIDKNYEPFFKLNDLMTLRTENCLHFQERSHQAIQHIAKAAPPRGNILVVTHACNIHAIARALKSESGDKVTTLEMHKARQFYPYCSLVCMKPCSRHSWTQVANVIPAMNCTDFTTRFNHHFLSPR</sequence>
<dbReference type="InterPro" id="IPR029033">
    <property type="entry name" value="His_PPase_superfam"/>
</dbReference>
<dbReference type="Proteomes" id="UP000031036">
    <property type="component" value="Unassembled WGS sequence"/>
</dbReference>
<dbReference type="InterPro" id="IPR051710">
    <property type="entry name" value="Phosphatase_SH3-domain"/>
</dbReference>
<dbReference type="PANTHER" id="PTHR16469">
    <property type="entry name" value="UBIQUITIN-ASSOCIATED AND SH3 DOMAIN-CONTAINING BA-RELATED"/>
    <property type="match status" value="1"/>
</dbReference>
<name>A0A0B2UN39_TOXCA</name>
<feature type="compositionally biased region" description="Acidic residues" evidence="1">
    <location>
        <begin position="17"/>
        <end position="26"/>
    </location>
</feature>
<proteinExistence type="predicted"/>
<dbReference type="SUPFAM" id="SSF53254">
    <property type="entry name" value="Phosphoglycerate mutase-like"/>
    <property type="match status" value="1"/>
</dbReference>
<feature type="compositionally biased region" description="Basic and acidic residues" evidence="1">
    <location>
        <begin position="1"/>
        <end position="12"/>
    </location>
</feature>
<dbReference type="OMA" id="THACNIH"/>
<dbReference type="InterPro" id="IPR013078">
    <property type="entry name" value="His_Pase_superF_clade-1"/>
</dbReference>
<keyword evidence="3" id="KW-1185">Reference proteome</keyword>
<organism evidence="2 3">
    <name type="scientific">Toxocara canis</name>
    <name type="common">Canine roundworm</name>
    <dbReference type="NCBI Taxonomy" id="6265"/>
    <lineage>
        <taxon>Eukaryota</taxon>
        <taxon>Metazoa</taxon>
        <taxon>Ecdysozoa</taxon>
        <taxon>Nematoda</taxon>
        <taxon>Chromadorea</taxon>
        <taxon>Rhabditida</taxon>
        <taxon>Spirurina</taxon>
        <taxon>Ascaridomorpha</taxon>
        <taxon>Ascaridoidea</taxon>
        <taxon>Toxocaridae</taxon>
        <taxon>Toxocara</taxon>
    </lineage>
</organism>
<comment type="caution">
    <text evidence="2">The sequence shown here is derived from an EMBL/GenBank/DDBJ whole genome shotgun (WGS) entry which is preliminary data.</text>
</comment>
<dbReference type="AlphaFoldDB" id="A0A0B2UN39"/>
<dbReference type="EMBL" id="JPKZ01022852">
    <property type="protein sequence ID" value="KHN70753.1"/>
    <property type="molecule type" value="Genomic_DNA"/>
</dbReference>
<dbReference type="Pfam" id="PF00300">
    <property type="entry name" value="His_Phos_1"/>
    <property type="match status" value="1"/>
</dbReference>
<feature type="region of interest" description="Disordered" evidence="1">
    <location>
        <begin position="1"/>
        <end position="59"/>
    </location>
</feature>
<dbReference type="PANTHER" id="PTHR16469:SF27">
    <property type="entry name" value="UBIQUITIN-ASSOCIATED AND SH3 DOMAIN-CONTAINING BA-RELATED"/>
    <property type="match status" value="1"/>
</dbReference>
<dbReference type="CDD" id="cd07067">
    <property type="entry name" value="HP_PGM_like"/>
    <property type="match status" value="1"/>
</dbReference>
<dbReference type="OrthoDB" id="414418at2759"/>
<evidence type="ECO:0000313" key="2">
    <source>
        <dbReference type="EMBL" id="KHN70753.1"/>
    </source>
</evidence>
<reference evidence="2 3" key="1">
    <citation type="submission" date="2014-11" db="EMBL/GenBank/DDBJ databases">
        <title>Genetic blueprint of the zoonotic pathogen Toxocara canis.</title>
        <authorList>
            <person name="Zhu X.-Q."/>
            <person name="Korhonen P.K."/>
            <person name="Cai H."/>
            <person name="Young N.D."/>
            <person name="Nejsum P."/>
            <person name="von Samson-Himmelstjerna G."/>
            <person name="Boag P.R."/>
            <person name="Tan P."/>
            <person name="Li Q."/>
            <person name="Min J."/>
            <person name="Yang Y."/>
            <person name="Wang X."/>
            <person name="Fang X."/>
            <person name="Hall R.S."/>
            <person name="Hofmann A."/>
            <person name="Sternberg P.W."/>
            <person name="Jex A.R."/>
            <person name="Gasser R.B."/>
        </authorList>
    </citation>
    <scope>NUCLEOTIDE SEQUENCE [LARGE SCALE GENOMIC DNA]</scope>
    <source>
        <strain evidence="2">PN_DK_2014</strain>
    </source>
</reference>
<accession>A0A0B2UN39</accession>
<gene>
    <name evidence="2" type="ORF">Tcan_04827</name>
</gene>
<dbReference type="GO" id="GO:0016791">
    <property type="term" value="F:phosphatase activity"/>
    <property type="evidence" value="ECO:0007669"/>
    <property type="project" value="UniProtKB-ARBA"/>
</dbReference>
<protein>
    <submittedName>
        <fullName evidence="2">Protein UBASH3A-like protein</fullName>
    </submittedName>
</protein>
<dbReference type="Gene3D" id="3.40.50.1240">
    <property type="entry name" value="Phosphoglycerate mutase-like"/>
    <property type="match status" value="1"/>
</dbReference>
<evidence type="ECO:0000256" key="1">
    <source>
        <dbReference type="SAM" id="MobiDB-lite"/>
    </source>
</evidence>
<evidence type="ECO:0000313" key="3">
    <source>
        <dbReference type="Proteomes" id="UP000031036"/>
    </source>
</evidence>
<dbReference type="STRING" id="6265.A0A0B2UN39"/>